<keyword evidence="5" id="KW-1185">Reference proteome</keyword>
<dbReference type="AlphaFoldDB" id="A0A7W3J866"/>
<protein>
    <submittedName>
        <fullName evidence="4">Protein-tyrosine phosphatase</fullName>
    </submittedName>
</protein>
<reference evidence="4 5" key="1">
    <citation type="submission" date="2020-07" db="EMBL/GenBank/DDBJ databases">
        <title>Sequencing the genomes of 1000 actinobacteria strains.</title>
        <authorList>
            <person name="Klenk H.-P."/>
        </authorList>
    </citation>
    <scope>NUCLEOTIDE SEQUENCE [LARGE SCALE GENOMIC DNA]</scope>
    <source>
        <strain evidence="4 5">DSM 44121</strain>
    </source>
</reference>
<feature type="domain" description="Tyrosine specific protein phosphatases" evidence="3">
    <location>
        <begin position="123"/>
        <end position="158"/>
    </location>
</feature>
<dbReference type="PROSITE" id="PS00383">
    <property type="entry name" value="TYR_PHOSPHATASE_1"/>
    <property type="match status" value="1"/>
</dbReference>
<dbReference type="Gene3D" id="3.90.190.10">
    <property type="entry name" value="Protein tyrosine phosphatase superfamily"/>
    <property type="match status" value="1"/>
</dbReference>
<dbReference type="InterPro" id="IPR000387">
    <property type="entry name" value="Tyr_Pase_dom"/>
</dbReference>
<comment type="caution">
    <text evidence="4">The sequence shown here is derived from an EMBL/GenBank/DDBJ whole genome shotgun (WGS) entry which is preliminary data.</text>
</comment>
<dbReference type="PANTHER" id="PTHR31126">
    <property type="entry name" value="TYROSINE-PROTEIN PHOSPHATASE"/>
    <property type="match status" value="1"/>
</dbReference>
<dbReference type="EMBL" id="JACGWV010000001">
    <property type="protein sequence ID" value="MBA8808043.1"/>
    <property type="molecule type" value="Genomic_DNA"/>
</dbReference>
<dbReference type="InterPro" id="IPR026893">
    <property type="entry name" value="Tyr/Ser_Pase_IphP-type"/>
</dbReference>
<evidence type="ECO:0000259" key="3">
    <source>
        <dbReference type="PROSITE" id="PS50056"/>
    </source>
</evidence>
<dbReference type="Pfam" id="PF13350">
    <property type="entry name" value="Y_phosphatase3"/>
    <property type="match status" value="1"/>
</dbReference>
<dbReference type="Proteomes" id="UP000540568">
    <property type="component" value="Unassembled WGS sequence"/>
</dbReference>
<evidence type="ECO:0000256" key="1">
    <source>
        <dbReference type="ARBA" id="ARBA00009580"/>
    </source>
</evidence>
<feature type="region of interest" description="Disordered" evidence="2">
    <location>
        <begin position="25"/>
        <end position="45"/>
    </location>
</feature>
<evidence type="ECO:0000313" key="4">
    <source>
        <dbReference type="EMBL" id="MBA8808043.1"/>
    </source>
</evidence>
<evidence type="ECO:0000256" key="2">
    <source>
        <dbReference type="SAM" id="MobiDB-lite"/>
    </source>
</evidence>
<dbReference type="PANTHER" id="PTHR31126:SF1">
    <property type="entry name" value="TYROSINE SPECIFIC PROTEIN PHOSPHATASES DOMAIN-CONTAINING PROTEIN"/>
    <property type="match status" value="1"/>
</dbReference>
<dbReference type="InterPro" id="IPR029021">
    <property type="entry name" value="Prot-tyrosine_phosphatase-like"/>
</dbReference>
<gene>
    <name evidence="4" type="ORF">FHX71_001985</name>
</gene>
<name>A0A7W3J866_9MICO</name>
<dbReference type="SUPFAM" id="SSF52799">
    <property type="entry name" value="(Phosphotyrosine protein) phosphatases II"/>
    <property type="match status" value="1"/>
</dbReference>
<dbReference type="PROSITE" id="PS50056">
    <property type="entry name" value="TYR_PHOSPHATASE_2"/>
    <property type="match status" value="1"/>
</dbReference>
<feature type="region of interest" description="Disordered" evidence="2">
    <location>
        <begin position="256"/>
        <end position="285"/>
    </location>
</feature>
<proteinExistence type="inferred from homology"/>
<dbReference type="GO" id="GO:0004721">
    <property type="term" value="F:phosphoprotein phosphatase activity"/>
    <property type="evidence" value="ECO:0007669"/>
    <property type="project" value="InterPro"/>
</dbReference>
<comment type="similarity">
    <text evidence="1">Belongs to the protein-tyrosine phosphatase family.</text>
</comment>
<sequence length="285" mass="31036">MSNPVNLQAWDGAVNLRDLGGLPLEDGGTTASGRVWRSGAPEPMTPTGWAEAIDAGLTTVVDLRNAAEVKQARALLPGAVPPRELVTRHTPTEDPGDPHFLETCGPWLDHPRSYAPNIAMYPHLFAGVFRAVADAPGPVLVHCAAGRDRTGMITALLLSLTGVEHRAIADDYERAFRGTTHRGGGVAYDVERGAWVEHRGETWTARQLDERVGERRAALLEWLADLDPVAYLRYAGLDEGRITRLRGLLRRPRLHAIPEPTSEPTPRWDDLSSPERAARPAAPAS</sequence>
<accession>A0A7W3J866</accession>
<evidence type="ECO:0000313" key="5">
    <source>
        <dbReference type="Proteomes" id="UP000540568"/>
    </source>
</evidence>
<dbReference type="InterPro" id="IPR016130">
    <property type="entry name" value="Tyr_Pase_AS"/>
</dbReference>
<organism evidence="4 5">
    <name type="scientific">Promicromonospora sukumoe</name>
    <dbReference type="NCBI Taxonomy" id="88382"/>
    <lineage>
        <taxon>Bacteria</taxon>
        <taxon>Bacillati</taxon>
        <taxon>Actinomycetota</taxon>
        <taxon>Actinomycetes</taxon>
        <taxon>Micrococcales</taxon>
        <taxon>Promicromonosporaceae</taxon>
        <taxon>Promicromonospora</taxon>
    </lineage>
</organism>